<gene>
    <name evidence="2" type="ORF">AVDCRST_MAG63-1918</name>
</gene>
<dbReference type="EMBL" id="CADCTO010000247">
    <property type="protein sequence ID" value="CAA9250896.1"/>
    <property type="molecule type" value="Genomic_DNA"/>
</dbReference>
<name>A0A6J4IF51_9BACT</name>
<reference evidence="2" key="1">
    <citation type="submission" date="2020-02" db="EMBL/GenBank/DDBJ databases">
        <authorList>
            <person name="Meier V. D."/>
        </authorList>
    </citation>
    <scope>NUCLEOTIDE SEQUENCE</scope>
    <source>
        <strain evidence="2">AVDCRST_MAG63</strain>
    </source>
</reference>
<accession>A0A6J4IF51</accession>
<evidence type="ECO:0000313" key="2">
    <source>
        <dbReference type="EMBL" id="CAA9250896.1"/>
    </source>
</evidence>
<protein>
    <submittedName>
        <fullName evidence="2">Uncharacterized protein</fullName>
    </submittedName>
</protein>
<dbReference type="AlphaFoldDB" id="A0A6J4IF51"/>
<feature type="region of interest" description="Disordered" evidence="1">
    <location>
        <begin position="219"/>
        <end position="240"/>
    </location>
</feature>
<proteinExistence type="predicted"/>
<organism evidence="2">
    <name type="scientific">uncultured Armatimonadetes bacterium</name>
    <dbReference type="NCBI Taxonomy" id="157466"/>
    <lineage>
        <taxon>Bacteria</taxon>
        <taxon>Bacillati</taxon>
        <taxon>Armatimonadota</taxon>
        <taxon>environmental samples</taxon>
    </lineage>
</organism>
<evidence type="ECO:0000256" key="1">
    <source>
        <dbReference type="SAM" id="MobiDB-lite"/>
    </source>
</evidence>
<sequence length="240" mass="22018">MNGFLLIFHGYFPLVRDRPHRAICADSAIRPGPWDRDLDVRCNIYACLGRVVIRDKEVIYPRHDPWPRRPGPGIGAVAGKTSSGPARGLVRNGFGMTTKTIAAYLAAGTLVASFAVTGCQNRQQGNAGGTGAGAGTTGTDAGAGTTGGAGATGAGATGAGGATGGAGAGGAMGAAGAGGGMGAGATGTGAGATGAGATGTGATGAGATGAGAGTMGAGGAGAGAGAAGAGATGAGTGGTR</sequence>